<evidence type="ECO:0000313" key="10">
    <source>
        <dbReference type="Proteomes" id="UP000181897"/>
    </source>
</evidence>
<dbReference type="GO" id="GO:0005886">
    <property type="term" value="C:plasma membrane"/>
    <property type="evidence" value="ECO:0007669"/>
    <property type="project" value="UniProtKB-SubCell"/>
</dbReference>
<evidence type="ECO:0000256" key="7">
    <source>
        <dbReference type="ARBA" id="ARBA00023136"/>
    </source>
</evidence>
<feature type="transmembrane region" description="Helical" evidence="8">
    <location>
        <begin position="199"/>
        <end position="219"/>
    </location>
</feature>
<organism evidence="9 10">
    <name type="scientific">Sulfitobacter alexandrii</name>
    <dbReference type="NCBI Taxonomy" id="1917485"/>
    <lineage>
        <taxon>Bacteria</taxon>
        <taxon>Pseudomonadati</taxon>
        <taxon>Pseudomonadota</taxon>
        <taxon>Alphaproteobacteria</taxon>
        <taxon>Rhodobacterales</taxon>
        <taxon>Roseobacteraceae</taxon>
        <taxon>Sulfitobacter</taxon>
    </lineage>
</organism>
<feature type="transmembrane region" description="Helical" evidence="8">
    <location>
        <begin position="44"/>
        <end position="63"/>
    </location>
</feature>
<evidence type="ECO:0000256" key="5">
    <source>
        <dbReference type="ARBA" id="ARBA00022692"/>
    </source>
</evidence>
<dbReference type="Pfam" id="PF01925">
    <property type="entry name" value="TauE"/>
    <property type="match status" value="1"/>
</dbReference>
<dbReference type="OrthoDB" id="8421744at2"/>
<feature type="transmembrane region" description="Helical" evidence="8">
    <location>
        <begin position="7"/>
        <end position="38"/>
    </location>
</feature>
<dbReference type="KEGG" id="suam:BOO69_18540"/>
<comment type="subcellular location">
    <subcellularLocation>
        <location evidence="1 8">Cell membrane</location>
        <topology evidence="1 8">Multi-pass membrane protein</topology>
    </subcellularLocation>
</comment>
<dbReference type="AlphaFoldDB" id="A0A1J0WLE5"/>
<dbReference type="InterPro" id="IPR052017">
    <property type="entry name" value="TSUP"/>
</dbReference>
<dbReference type="STRING" id="1917485.BOO69_18540"/>
<feature type="transmembrane region" description="Helical" evidence="8">
    <location>
        <begin position="133"/>
        <end position="157"/>
    </location>
</feature>
<proteinExistence type="inferred from homology"/>
<name>A0A1J0WLE5_9RHOB</name>
<protein>
    <recommendedName>
        <fullName evidence="8">Probable membrane transporter protein</fullName>
    </recommendedName>
</protein>
<evidence type="ECO:0000256" key="6">
    <source>
        <dbReference type="ARBA" id="ARBA00022989"/>
    </source>
</evidence>
<keyword evidence="7 8" id="KW-0472">Membrane</keyword>
<dbReference type="PANTHER" id="PTHR30269:SF37">
    <property type="entry name" value="MEMBRANE TRANSPORTER PROTEIN"/>
    <property type="match status" value="1"/>
</dbReference>
<accession>A0A1J0WLE5</accession>
<dbReference type="PANTHER" id="PTHR30269">
    <property type="entry name" value="TRANSMEMBRANE PROTEIN YFCA"/>
    <property type="match status" value="1"/>
</dbReference>
<keyword evidence="3" id="KW-0813">Transport</keyword>
<keyword evidence="5 8" id="KW-0812">Transmembrane</keyword>
<keyword evidence="4 8" id="KW-1003">Cell membrane</keyword>
<dbReference type="EMBL" id="CP018076">
    <property type="protein sequence ID" value="APE45193.1"/>
    <property type="molecule type" value="Genomic_DNA"/>
</dbReference>
<gene>
    <name evidence="9" type="ORF">BOO69_18540</name>
</gene>
<evidence type="ECO:0000256" key="1">
    <source>
        <dbReference type="ARBA" id="ARBA00004651"/>
    </source>
</evidence>
<reference evidence="9 10" key="1">
    <citation type="submission" date="2016-11" db="EMBL/GenBank/DDBJ databases">
        <title>Complete genome sequence of Sulfitobacter sp. AM1-D1, a toxic bacteria associated with marine dinoflagellate Alexandrium minutum in East China Sea.</title>
        <authorList>
            <person name="Yang Q."/>
            <person name="Zhang X."/>
            <person name="Tian X."/>
        </authorList>
    </citation>
    <scope>NUCLEOTIDE SEQUENCE [LARGE SCALE GENOMIC DNA]</scope>
    <source>
        <strain evidence="9 10">AM1-D1</strain>
    </source>
</reference>
<sequence length="249" mass="26411">MTLTTVLYLVAGAACGGFINGMSGTGTALFALGFFLIVLDPVTAVAIVALMSILIGLQGLWIVRHEIRTNKRRLLRFLLPGLIGVPVGLLTLHAIDARTLRIGIGVFLVLYGSYFSFRSALPRFERSTPVLDGVVGLVGGIMGGAASVSGAVPVMWVSLRPWPRAETRAVLQPYNIAILGTTVTLLAMRGAYDADALRALAVILPVGLVAAQIGIYVFRRIGDDMFRRVLIGLTLLVGLGILLQELAGS</sequence>
<feature type="transmembrane region" description="Helical" evidence="8">
    <location>
        <begin position="101"/>
        <end position="121"/>
    </location>
</feature>
<dbReference type="RefSeq" id="WP_071973541.1">
    <property type="nucleotide sequence ID" value="NZ_CP018076.1"/>
</dbReference>
<evidence type="ECO:0000256" key="3">
    <source>
        <dbReference type="ARBA" id="ARBA00022448"/>
    </source>
</evidence>
<evidence type="ECO:0000256" key="2">
    <source>
        <dbReference type="ARBA" id="ARBA00009142"/>
    </source>
</evidence>
<dbReference type="InterPro" id="IPR002781">
    <property type="entry name" value="TM_pro_TauE-like"/>
</dbReference>
<evidence type="ECO:0000256" key="8">
    <source>
        <dbReference type="RuleBase" id="RU363041"/>
    </source>
</evidence>
<comment type="similarity">
    <text evidence="2 8">Belongs to the 4-toluene sulfonate uptake permease (TSUP) (TC 2.A.102) family.</text>
</comment>
<evidence type="ECO:0000313" key="9">
    <source>
        <dbReference type="EMBL" id="APE45193.1"/>
    </source>
</evidence>
<evidence type="ECO:0000256" key="4">
    <source>
        <dbReference type="ARBA" id="ARBA00022475"/>
    </source>
</evidence>
<dbReference type="Proteomes" id="UP000181897">
    <property type="component" value="Chromosome"/>
</dbReference>
<keyword evidence="6 8" id="KW-1133">Transmembrane helix</keyword>
<keyword evidence="10" id="KW-1185">Reference proteome</keyword>
<feature type="transmembrane region" description="Helical" evidence="8">
    <location>
        <begin position="75"/>
        <end position="95"/>
    </location>
</feature>
<feature type="transmembrane region" description="Helical" evidence="8">
    <location>
        <begin position="225"/>
        <end position="243"/>
    </location>
</feature>